<reference evidence="2" key="1">
    <citation type="submission" date="2017-03" db="EMBL/GenBank/DDBJ databases">
        <title>Bacillus sp. V-88(T) DSM27956, whole genome shotgun sequencing project.</title>
        <authorList>
            <person name="Dastager S.G."/>
            <person name="Neurgaonkar P.S."/>
            <person name="Dharne M.S."/>
        </authorList>
    </citation>
    <scope>NUCLEOTIDE SEQUENCE [LARGE SCALE GENOMIC DNA]</scope>
    <source>
        <strain evidence="2">DSM 25145</strain>
    </source>
</reference>
<name>A0ABX4EAP5_9BACI</name>
<sequence length="65" mass="7661">MPLRMWAAGLFILLTYNLGKRVLVLFPEFLSEQDKEKPTDCEFRMITRLFFCLDSSIFRLEPSSV</sequence>
<accession>A0ABX4EAP5</accession>
<proteinExistence type="predicted"/>
<protein>
    <submittedName>
        <fullName evidence="1">Uncharacterized protein</fullName>
    </submittedName>
</protein>
<organism evidence="1 2">
    <name type="scientific">Domibacillus enclensis</name>
    <dbReference type="NCBI Taxonomy" id="1017273"/>
    <lineage>
        <taxon>Bacteria</taxon>
        <taxon>Bacillati</taxon>
        <taxon>Bacillota</taxon>
        <taxon>Bacilli</taxon>
        <taxon>Bacillales</taxon>
        <taxon>Bacillaceae</taxon>
        <taxon>Domibacillus</taxon>
    </lineage>
</organism>
<gene>
    <name evidence="1" type="ORF">B1B05_04015</name>
</gene>
<evidence type="ECO:0000313" key="1">
    <source>
        <dbReference type="EMBL" id="OXS78952.1"/>
    </source>
</evidence>
<evidence type="ECO:0000313" key="2">
    <source>
        <dbReference type="Proteomes" id="UP000215545"/>
    </source>
</evidence>
<comment type="caution">
    <text evidence="1">The sequence shown here is derived from an EMBL/GenBank/DDBJ whole genome shotgun (WGS) entry which is preliminary data.</text>
</comment>
<keyword evidence="2" id="KW-1185">Reference proteome</keyword>
<dbReference type="Proteomes" id="UP000215545">
    <property type="component" value="Unassembled WGS sequence"/>
</dbReference>
<dbReference type="EMBL" id="MWSK01000002">
    <property type="protein sequence ID" value="OXS78952.1"/>
    <property type="molecule type" value="Genomic_DNA"/>
</dbReference>